<dbReference type="EMBL" id="CYZV01000002">
    <property type="protein sequence ID" value="CUN59956.1"/>
    <property type="molecule type" value="Genomic_DNA"/>
</dbReference>
<dbReference type="GeneID" id="83013667"/>
<proteinExistence type="predicted"/>
<dbReference type="SUPFAM" id="SSF140500">
    <property type="entry name" value="BAS1536-like"/>
    <property type="match status" value="1"/>
</dbReference>
<organism evidence="1 2">
    <name type="scientific">Clostridium disporicum</name>
    <dbReference type="NCBI Taxonomy" id="84024"/>
    <lineage>
        <taxon>Bacteria</taxon>
        <taxon>Bacillati</taxon>
        <taxon>Bacillota</taxon>
        <taxon>Clostridia</taxon>
        <taxon>Eubacteriales</taxon>
        <taxon>Clostridiaceae</taxon>
        <taxon>Clostridium</taxon>
    </lineage>
</organism>
<dbReference type="Proteomes" id="UP000095558">
    <property type="component" value="Unassembled WGS sequence"/>
</dbReference>
<accession>A0A173Y9Y4</accession>
<dbReference type="RefSeq" id="WP_172676136.1">
    <property type="nucleotide sequence ID" value="NZ_CYYT01000006.1"/>
</dbReference>
<evidence type="ECO:0008006" key="3">
    <source>
        <dbReference type="Google" id="ProtNLM"/>
    </source>
</evidence>
<evidence type="ECO:0000313" key="1">
    <source>
        <dbReference type="EMBL" id="CUN59956.1"/>
    </source>
</evidence>
<reference evidence="1 2" key="1">
    <citation type="submission" date="2015-09" db="EMBL/GenBank/DDBJ databases">
        <authorList>
            <consortium name="Pathogen Informatics"/>
        </authorList>
    </citation>
    <scope>NUCLEOTIDE SEQUENCE [LARGE SCALE GENOMIC DNA]</scope>
    <source>
        <strain evidence="1 2">2789STDY5834855</strain>
    </source>
</reference>
<dbReference type="Pfam" id="PF09388">
    <property type="entry name" value="SpoOE-like"/>
    <property type="match status" value="1"/>
</dbReference>
<protein>
    <recommendedName>
        <fullName evidence="3">Spo0E like sporulation regulatory protein</fullName>
    </recommendedName>
</protein>
<name>A0A173Y9Y4_9CLOT</name>
<dbReference type="GO" id="GO:0043937">
    <property type="term" value="P:regulation of sporulation"/>
    <property type="evidence" value="ECO:0007669"/>
    <property type="project" value="InterPro"/>
</dbReference>
<dbReference type="AlphaFoldDB" id="A0A173Y9Y4"/>
<sequence>MNIIKILMYTFKVLLNESIEANGIGSLETISISQRLDLLVLEEQKEIYKRYKLSMV</sequence>
<gene>
    <name evidence="1" type="ORF">ERS852470_00295</name>
</gene>
<evidence type="ECO:0000313" key="2">
    <source>
        <dbReference type="Proteomes" id="UP000095558"/>
    </source>
</evidence>
<dbReference type="InterPro" id="IPR037208">
    <property type="entry name" value="Spo0E-like_sf"/>
</dbReference>
<dbReference type="InterPro" id="IPR018540">
    <property type="entry name" value="Spo0E-like"/>
</dbReference>